<evidence type="ECO:0000313" key="9">
    <source>
        <dbReference type="Proteomes" id="UP000016935"/>
    </source>
</evidence>
<keyword evidence="3 7" id="KW-0812">Transmembrane</keyword>
<dbReference type="AlphaFoldDB" id="R0JYY7"/>
<feature type="transmembrane region" description="Helical" evidence="7">
    <location>
        <begin position="107"/>
        <end position="129"/>
    </location>
</feature>
<dbReference type="EMBL" id="KB908844">
    <property type="protein sequence ID" value="EOA82649.1"/>
    <property type="molecule type" value="Genomic_DNA"/>
</dbReference>
<feature type="region of interest" description="Disordered" evidence="6">
    <location>
        <begin position="620"/>
        <end position="643"/>
    </location>
</feature>
<dbReference type="InterPro" id="IPR036259">
    <property type="entry name" value="MFS_trans_sf"/>
</dbReference>
<feature type="transmembrane region" description="Helical" evidence="7">
    <location>
        <begin position="141"/>
        <end position="165"/>
    </location>
</feature>
<evidence type="ECO:0000256" key="4">
    <source>
        <dbReference type="ARBA" id="ARBA00022989"/>
    </source>
</evidence>
<feature type="transmembrane region" description="Helical" evidence="7">
    <location>
        <begin position="488"/>
        <end position="508"/>
    </location>
</feature>
<dbReference type="Proteomes" id="UP000016935">
    <property type="component" value="Unassembled WGS sequence"/>
</dbReference>
<dbReference type="eggNOG" id="KOG1237">
    <property type="taxonomic scope" value="Eukaryota"/>
</dbReference>
<dbReference type="RefSeq" id="XP_008029715.1">
    <property type="nucleotide sequence ID" value="XM_008031524.1"/>
</dbReference>
<evidence type="ECO:0000256" key="3">
    <source>
        <dbReference type="ARBA" id="ARBA00022692"/>
    </source>
</evidence>
<dbReference type="Gene3D" id="1.20.1250.20">
    <property type="entry name" value="MFS general substrate transporter like domains"/>
    <property type="match status" value="1"/>
</dbReference>
<dbReference type="GO" id="GO:0016020">
    <property type="term" value="C:membrane"/>
    <property type="evidence" value="ECO:0007669"/>
    <property type="project" value="UniProtKB-SubCell"/>
</dbReference>
<name>R0JYY7_EXST2</name>
<keyword evidence="9" id="KW-1185">Reference proteome</keyword>
<evidence type="ECO:0000256" key="2">
    <source>
        <dbReference type="ARBA" id="ARBA00005982"/>
    </source>
</evidence>
<dbReference type="PANTHER" id="PTHR11654">
    <property type="entry name" value="OLIGOPEPTIDE TRANSPORTER-RELATED"/>
    <property type="match status" value="1"/>
</dbReference>
<dbReference type="SUPFAM" id="SSF103473">
    <property type="entry name" value="MFS general substrate transporter"/>
    <property type="match status" value="1"/>
</dbReference>
<proteinExistence type="inferred from homology"/>
<dbReference type="HOGENOM" id="CLU_004790_4_2_1"/>
<comment type="subcellular location">
    <subcellularLocation>
        <location evidence="1">Membrane</location>
        <topology evidence="1">Multi-pass membrane protein</topology>
    </subcellularLocation>
</comment>
<evidence type="ECO:0000256" key="1">
    <source>
        <dbReference type="ARBA" id="ARBA00004141"/>
    </source>
</evidence>
<evidence type="ECO:0000256" key="6">
    <source>
        <dbReference type="SAM" id="MobiDB-lite"/>
    </source>
</evidence>
<feature type="transmembrane region" description="Helical" evidence="7">
    <location>
        <begin position="421"/>
        <end position="444"/>
    </location>
</feature>
<dbReference type="GO" id="GO:0022857">
    <property type="term" value="F:transmembrane transporter activity"/>
    <property type="evidence" value="ECO:0007669"/>
    <property type="project" value="InterPro"/>
</dbReference>
<dbReference type="OrthoDB" id="8904098at2759"/>
<organism evidence="8 9">
    <name type="scientific">Exserohilum turcicum (strain 28A)</name>
    <name type="common">Northern leaf blight fungus</name>
    <name type="synonym">Setosphaeria turcica</name>
    <dbReference type="NCBI Taxonomy" id="671987"/>
    <lineage>
        <taxon>Eukaryota</taxon>
        <taxon>Fungi</taxon>
        <taxon>Dikarya</taxon>
        <taxon>Ascomycota</taxon>
        <taxon>Pezizomycotina</taxon>
        <taxon>Dothideomycetes</taxon>
        <taxon>Pleosporomycetidae</taxon>
        <taxon>Pleosporales</taxon>
        <taxon>Pleosporineae</taxon>
        <taxon>Pleosporaceae</taxon>
        <taxon>Exserohilum</taxon>
    </lineage>
</organism>
<sequence>MAKPSRIENNYESLNKYSELRRVRGEVPWRLWIVAVIGFWERAAFWGLTAPWQNYIEHQLHSDPGRPAGALGLGQSMATRVYCAFYLFYYATPILFAVVADGYLGRYVTLVVSVVLYCLGCATLTISSVNSLIERGWGVPGLAVAMFLIGLGGGGFRAIMVPFIADQQTQTEPRILKLKTGEVVITDYQLTLQYIYNLYYWVGNVGSLSWFATVYMEAHVSFTSAYGLTFGFMVTAFIMLVGGRQYYIRVPQEQNVLPEALKIIICACQNGLKMAHADPSYQLIRCQKLVSWSAQLVEELTQGLRACQILLAFIMFFVCFDQMQNNLISQAGQMQTNGTPNDLLPAMNQVGCIVLGPFIQEVLYPFLHRRQIYLKPVSRITLGFAFITLSMLYATVVQLFIYRSPPCYNQPGSCGRNQINVWIQAPLYFLISAGEIFAYVTALEYAYDQSPKAMKVVVQAVGLLVGGMGSACAMALTPVARNPYLVTFYASLTGSMAVTTLVFWALFLSVEGAADPSIALSGVTQQFGTHPAACRVADEAPLLDPIDTGNPIELHSGIIYQTVTTELQDQTDSLKPSLPRKSSRRLKKGYNDFGSVGHVAPLTSVVGFYDQLQPIAANRLPPQSKAASGSLDHRPVGSLSRGY</sequence>
<accession>R0JYY7</accession>
<feature type="transmembrane region" description="Helical" evidence="7">
    <location>
        <begin position="222"/>
        <end position="242"/>
    </location>
</feature>
<comment type="similarity">
    <text evidence="2">Belongs to the major facilitator superfamily. Proton-dependent oligopeptide transporter (POT/PTR) (TC 2.A.17) family.</text>
</comment>
<feature type="transmembrane region" description="Helical" evidence="7">
    <location>
        <begin position="456"/>
        <end position="476"/>
    </location>
</feature>
<feature type="transmembrane region" description="Helical" evidence="7">
    <location>
        <begin position="29"/>
        <end position="48"/>
    </location>
</feature>
<dbReference type="Pfam" id="PF00854">
    <property type="entry name" value="PTR2"/>
    <property type="match status" value="1"/>
</dbReference>
<protein>
    <submittedName>
        <fullName evidence="8">Uncharacterized protein</fullName>
    </submittedName>
</protein>
<feature type="transmembrane region" description="Helical" evidence="7">
    <location>
        <begin position="198"/>
        <end position="216"/>
    </location>
</feature>
<dbReference type="InterPro" id="IPR000109">
    <property type="entry name" value="POT_fam"/>
</dbReference>
<feature type="transmembrane region" description="Helical" evidence="7">
    <location>
        <begin position="379"/>
        <end position="401"/>
    </location>
</feature>
<reference evidence="8 9" key="1">
    <citation type="journal article" date="2012" name="PLoS Pathog.">
        <title>Diverse lifestyles and strategies of plant pathogenesis encoded in the genomes of eighteen Dothideomycetes fungi.</title>
        <authorList>
            <person name="Ohm R.A."/>
            <person name="Feau N."/>
            <person name="Henrissat B."/>
            <person name="Schoch C.L."/>
            <person name="Horwitz B.A."/>
            <person name="Barry K.W."/>
            <person name="Condon B.J."/>
            <person name="Copeland A.C."/>
            <person name="Dhillon B."/>
            <person name="Glaser F."/>
            <person name="Hesse C.N."/>
            <person name="Kosti I."/>
            <person name="LaButti K."/>
            <person name="Lindquist E.A."/>
            <person name="Lucas S."/>
            <person name="Salamov A.A."/>
            <person name="Bradshaw R.E."/>
            <person name="Ciuffetti L."/>
            <person name="Hamelin R.C."/>
            <person name="Kema G.H.J."/>
            <person name="Lawrence C."/>
            <person name="Scott J.A."/>
            <person name="Spatafora J.W."/>
            <person name="Turgeon B.G."/>
            <person name="de Wit P.J.G.M."/>
            <person name="Zhong S."/>
            <person name="Goodwin S.B."/>
            <person name="Grigoriev I.V."/>
        </authorList>
    </citation>
    <scope>NUCLEOTIDE SEQUENCE [LARGE SCALE GENOMIC DNA]</scope>
    <source>
        <strain evidence="9">28A</strain>
    </source>
</reference>
<reference evidence="8 9" key="2">
    <citation type="journal article" date="2013" name="PLoS Genet.">
        <title>Comparative genome structure, secondary metabolite, and effector coding capacity across Cochliobolus pathogens.</title>
        <authorList>
            <person name="Condon B.J."/>
            <person name="Leng Y."/>
            <person name="Wu D."/>
            <person name="Bushley K.E."/>
            <person name="Ohm R.A."/>
            <person name="Otillar R."/>
            <person name="Martin J."/>
            <person name="Schackwitz W."/>
            <person name="Grimwood J."/>
            <person name="MohdZainudin N."/>
            <person name="Xue C."/>
            <person name="Wang R."/>
            <person name="Manning V.A."/>
            <person name="Dhillon B."/>
            <person name="Tu Z.J."/>
            <person name="Steffenson B.J."/>
            <person name="Salamov A."/>
            <person name="Sun H."/>
            <person name="Lowry S."/>
            <person name="LaButti K."/>
            <person name="Han J."/>
            <person name="Copeland A."/>
            <person name="Lindquist E."/>
            <person name="Barry K."/>
            <person name="Schmutz J."/>
            <person name="Baker S.E."/>
            <person name="Ciuffetti L.M."/>
            <person name="Grigoriev I.V."/>
            <person name="Zhong S."/>
            <person name="Turgeon B.G."/>
        </authorList>
    </citation>
    <scope>NUCLEOTIDE SEQUENCE [LARGE SCALE GENOMIC DNA]</scope>
    <source>
        <strain evidence="9">28A</strain>
    </source>
</reference>
<feature type="transmembrane region" description="Helical" evidence="7">
    <location>
        <begin position="79"/>
        <end position="100"/>
    </location>
</feature>
<keyword evidence="5 7" id="KW-0472">Membrane</keyword>
<keyword evidence="4 7" id="KW-1133">Transmembrane helix</keyword>
<dbReference type="GeneID" id="19397614"/>
<evidence type="ECO:0000256" key="5">
    <source>
        <dbReference type="ARBA" id="ARBA00023136"/>
    </source>
</evidence>
<gene>
    <name evidence="8" type="ORF">SETTUDRAFT_156367</name>
</gene>
<evidence type="ECO:0000256" key="7">
    <source>
        <dbReference type="SAM" id="Phobius"/>
    </source>
</evidence>
<evidence type="ECO:0000313" key="8">
    <source>
        <dbReference type="EMBL" id="EOA82649.1"/>
    </source>
</evidence>